<organism evidence="2 3">
    <name type="scientific">Acidimicrobium ferrooxidans (strain DSM 10331 / JCM 15462 / NBRC 103882 / ICP)</name>
    <dbReference type="NCBI Taxonomy" id="525909"/>
    <lineage>
        <taxon>Bacteria</taxon>
        <taxon>Bacillati</taxon>
        <taxon>Actinomycetota</taxon>
        <taxon>Acidimicrobiia</taxon>
        <taxon>Acidimicrobiales</taxon>
        <taxon>Acidimicrobiaceae</taxon>
        <taxon>Acidimicrobium</taxon>
    </lineage>
</organism>
<dbReference type="SUPFAM" id="SSF56300">
    <property type="entry name" value="Metallo-dependent phosphatases"/>
    <property type="match status" value="1"/>
</dbReference>
<dbReference type="eggNOG" id="COG0420">
    <property type="taxonomic scope" value="Bacteria"/>
</dbReference>
<evidence type="ECO:0000313" key="3">
    <source>
        <dbReference type="Proteomes" id="UP000000771"/>
    </source>
</evidence>
<dbReference type="PANTHER" id="PTHR30337">
    <property type="entry name" value="COMPONENT OF ATP-DEPENDENT DSDNA EXONUCLEASE"/>
    <property type="match status" value="1"/>
</dbReference>
<dbReference type="Proteomes" id="UP000000771">
    <property type="component" value="Chromosome"/>
</dbReference>
<dbReference type="EMBL" id="CP001631">
    <property type="protein sequence ID" value="ACU54841.1"/>
    <property type="molecule type" value="Genomic_DNA"/>
</dbReference>
<dbReference type="Gene3D" id="3.60.21.10">
    <property type="match status" value="1"/>
</dbReference>
<dbReference type="PIRSF" id="PIRSF033093">
    <property type="entry name" value="UCP_ML1119"/>
    <property type="match status" value="1"/>
</dbReference>
<dbReference type="STRING" id="525909.Afer_1937"/>
<sequence length="375" mass="40861">MTYHEPVLIIHTSDWQIGMPARTMTEEARHRFRHDRVDAAERLLAEASSRGACCVIVAGDLFDDNTLSEDQIQRTLGVIARQQLPIVALPGNHDALEPHAILARDDLPDQLIVLDSWEPRTVVPGLEVVGAPWRSRIPGRNPAWDTVRALESYGPPPAGTVRVLVAHGQWERYDSVTTHSTLPADEIVAALDTGLIHYVALGDHHSYQIFVGGRVAFSGTHEVTAADERDPGWALAVTLEPSHPPAIERIRVGRWRILTLAETVTSADDVAAIAGRLRTLEDPARCVVRLHLDGTLPLAARLTLEQNLEAAAAALAGFELDVERVASLSDASIPADFHLRGAAATAFERLLDDPDPVSQAALRLLARLALEGNER</sequence>
<dbReference type="GO" id="GO:0016787">
    <property type="term" value="F:hydrolase activity"/>
    <property type="evidence" value="ECO:0007669"/>
    <property type="project" value="InterPro"/>
</dbReference>
<gene>
    <name evidence="2" type="ordered locus">Afer_1937</name>
</gene>
<dbReference type="KEGG" id="afo:Afer_1937"/>
<evidence type="ECO:0000259" key="1">
    <source>
        <dbReference type="Pfam" id="PF00149"/>
    </source>
</evidence>
<dbReference type="InterPro" id="IPR029052">
    <property type="entry name" value="Metallo-depent_PP-like"/>
</dbReference>
<dbReference type="InterPro" id="IPR050535">
    <property type="entry name" value="DNA_Repair-Maintenance_Comp"/>
</dbReference>
<evidence type="ECO:0000313" key="2">
    <source>
        <dbReference type="EMBL" id="ACU54841.1"/>
    </source>
</evidence>
<dbReference type="InterPro" id="IPR014577">
    <property type="entry name" value="UCP033093_metalloPase"/>
</dbReference>
<accession>C7M1U4</accession>
<dbReference type="Pfam" id="PF00149">
    <property type="entry name" value="Metallophos"/>
    <property type="match status" value="1"/>
</dbReference>
<dbReference type="AlphaFoldDB" id="C7M1U4"/>
<dbReference type="InterPro" id="IPR004843">
    <property type="entry name" value="Calcineurin-like_PHP"/>
</dbReference>
<name>C7M1U4_ACIFD</name>
<keyword evidence="3" id="KW-1185">Reference proteome</keyword>
<dbReference type="PANTHER" id="PTHR30337:SF0">
    <property type="entry name" value="NUCLEASE SBCCD SUBUNIT D"/>
    <property type="match status" value="1"/>
</dbReference>
<feature type="domain" description="Calcineurin-like phosphoesterase" evidence="1">
    <location>
        <begin position="9"/>
        <end position="184"/>
    </location>
</feature>
<reference evidence="2 3" key="1">
    <citation type="journal article" date="2009" name="Stand. Genomic Sci.">
        <title>Complete genome sequence of Acidimicrobium ferrooxidans type strain (ICP).</title>
        <authorList>
            <person name="Clum A."/>
            <person name="Nolan M."/>
            <person name="Lang E."/>
            <person name="Glavina Del Rio T."/>
            <person name="Tice H."/>
            <person name="Copeland A."/>
            <person name="Cheng J.F."/>
            <person name="Lucas S."/>
            <person name="Chen F."/>
            <person name="Bruce D."/>
            <person name="Goodwin L."/>
            <person name="Pitluck S."/>
            <person name="Ivanova N."/>
            <person name="Mavrommatis K."/>
            <person name="Mikhailova N."/>
            <person name="Pati A."/>
            <person name="Chen A."/>
            <person name="Palaniappan K."/>
            <person name="Goker M."/>
            <person name="Spring S."/>
            <person name="Land M."/>
            <person name="Hauser L."/>
            <person name="Chang Y.J."/>
            <person name="Jeffries C.C."/>
            <person name="Chain P."/>
            <person name="Bristow J."/>
            <person name="Eisen J.A."/>
            <person name="Markowitz V."/>
            <person name="Hugenholtz P."/>
            <person name="Kyrpides N.C."/>
            <person name="Klenk H.P."/>
            <person name="Lapidus A."/>
        </authorList>
    </citation>
    <scope>NUCLEOTIDE SEQUENCE [LARGE SCALE GENOMIC DNA]</scope>
    <source>
        <strain evidence="3">DSM 10331 / JCM 15462 / NBRC 103882 / ICP</strain>
    </source>
</reference>
<proteinExistence type="predicted"/>
<dbReference type="HOGENOM" id="CLU_026621_1_0_11"/>
<dbReference type="OrthoDB" id="9773856at2"/>
<protein>
    <submittedName>
        <fullName evidence="2">Metallophosphoesterase</fullName>
    </submittedName>
</protein>